<feature type="transmembrane region" description="Helical" evidence="2">
    <location>
        <begin position="101"/>
        <end position="123"/>
    </location>
</feature>
<evidence type="ECO:0000313" key="4">
    <source>
        <dbReference type="Proteomes" id="UP000034961"/>
    </source>
</evidence>
<name>A0A0G0UXC5_9BACT</name>
<keyword evidence="2" id="KW-1133">Transmembrane helix</keyword>
<proteinExistence type="predicted"/>
<feature type="non-terminal residue" evidence="3">
    <location>
        <position position="1"/>
    </location>
</feature>
<keyword evidence="2" id="KW-0472">Membrane</keyword>
<sequence length="164" mass="18695">FERSETKSRNLTRSFDSPPAGGSLKMTEGKNKMKILKKVKLRYVLPLIYVVLSLLVFFLPSGIFRYFLTNILVYIETPFYLVLSKAICTGICDRGLSTGLIYFYMTLIVLILYIIGLLIEIFVRVVKNGLTRNSLLPYLVSGVWELWHLGVTQRCPFQIGMEAG</sequence>
<keyword evidence="2" id="KW-0812">Transmembrane</keyword>
<comment type="caution">
    <text evidence="3">The sequence shown here is derived from an EMBL/GenBank/DDBJ whole genome shotgun (WGS) entry which is preliminary data.</text>
</comment>
<dbReference type="Proteomes" id="UP000034961">
    <property type="component" value="Unassembled WGS sequence"/>
</dbReference>
<dbReference type="AlphaFoldDB" id="A0A0G0UXC5"/>
<organism evidence="3 4">
    <name type="scientific">Candidatus Roizmanbacteria bacterium GW2011_GWA1_41_13</name>
    <dbReference type="NCBI Taxonomy" id="1618474"/>
    <lineage>
        <taxon>Bacteria</taxon>
        <taxon>Candidatus Roizmaniibacteriota</taxon>
    </lineage>
</organism>
<evidence type="ECO:0000256" key="1">
    <source>
        <dbReference type="SAM" id="MobiDB-lite"/>
    </source>
</evidence>
<dbReference type="EMBL" id="LCAN01000029">
    <property type="protein sequence ID" value="KKR92131.1"/>
    <property type="molecule type" value="Genomic_DNA"/>
</dbReference>
<reference evidence="3 4" key="1">
    <citation type="journal article" date="2015" name="Nature">
        <title>rRNA introns, odd ribosomes, and small enigmatic genomes across a large radiation of phyla.</title>
        <authorList>
            <person name="Brown C.T."/>
            <person name="Hug L.A."/>
            <person name="Thomas B.C."/>
            <person name="Sharon I."/>
            <person name="Castelle C.J."/>
            <person name="Singh A."/>
            <person name="Wilkins M.J."/>
            <person name="Williams K.H."/>
            <person name="Banfield J.F."/>
        </authorList>
    </citation>
    <scope>NUCLEOTIDE SEQUENCE [LARGE SCALE GENOMIC DNA]</scope>
</reference>
<feature type="region of interest" description="Disordered" evidence="1">
    <location>
        <begin position="1"/>
        <end position="26"/>
    </location>
</feature>
<protein>
    <submittedName>
        <fullName evidence="3">Uncharacterized protein</fullName>
    </submittedName>
</protein>
<feature type="transmembrane region" description="Helical" evidence="2">
    <location>
        <begin position="43"/>
        <end position="68"/>
    </location>
</feature>
<evidence type="ECO:0000256" key="2">
    <source>
        <dbReference type="SAM" id="Phobius"/>
    </source>
</evidence>
<evidence type="ECO:0000313" key="3">
    <source>
        <dbReference type="EMBL" id="KKR92131.1"/>
    </source>
</evidence>
<gene>
    <name evidence="3" type="ORF">UU41_C0029G0014</name>
</gene>
<accession>A0A0G0UXC5</accession>